<name>A0A0C2WN67_AMAMK</name>
<evidence type="ECO:0000313" key="3">
    <source>
        <dbReference type="Proteomes" id="UP000054549"/>
    </source>
</evidence>
<proteinExistence type="predicted"/>
<sequence length="306" mass="33903">MSPRTSHLLQIQSLYWKNRSFLPTEVDQQYHEDYSYHDYEGAVGDFPIPSPSPEWTFDPSIGIVHAQDCSICRSYTNHVFIANHSNEASFKTALSARAKRAAGTFSDGVHSGRLLQQEHDSLQLAWSCDERDKALHSVEQKTKVLDATRKEVQTLRDLVLALQFTIDELSRTRRNNDEVPQVAESPVGSPESDMSLMELPPSVEVDYVDVLSTPPLSPTDNYTILTLPDAPTPDAGSPKEAPDSSFTTPAFAEEFDVSNANALQLSEPATSPLKPAAYPPCQPQLASQPPKPFSVQHPTSCHERRS</sequence>
<evidence type="ECO:0000313" key="2">
    <source>
        <dbReference type="EMBL" id="KIL63032.1"/>
    </source>
</evidence>
<reference evidence="2 3" key="1">
    <citation type="submission" date="2014-04" db="EMBL/GenBank/DDBJ databases">
        <title>Evolutionary Origins and Diversification of the Mycorrhizal Mutualists.</title>
        <authorList>
            <consortium name="DOE Joint Genome Institute"/>
            <consortium name="Mycorrhizal Genomics Consortium"/>
            <person name="Kohler A."/>
            <person name="Kuo A."/>
            <person name="Nagy L.G."/>
            <person name="Floudas D."/>
            <person name="Copeland A."/>
            <person name="Barry K.W."/>
            <person name="Cichocki N."/>
            <person name="Veneault-Fourrey C."/>
            <person name="LaButti K."/>
            <person name="Lindquist E.A."/>
            <person name="Lipzen A."/>
            <person name="Lundell T."/>
            <person name="Morin E."/>
            <person name="Murat C."/>
            <person name="Riley R."/>
            <person name="Ohm R."/>
            <person name="Sun H."/>
            <person name="Tunlid A."/>
            <person name="Henrissat B."/>
            <person name="Grigoriev I.V."/>
            <person name="Hibbett D.S."/>
            <person name="Martin F."/>
        </authorList>
    </citation>
    <scope>NUCLEOTIDE SEQUENCE [LARGE SCALE GENOMIC DNA]</scope>
    <source>
        <strain evidence="2 3">Koide BX008</strain>
    </source>
</reference>
<accession>A0A0C2WN67</accession>
<dbReference type="InParanoid" id="A0A0C2WN67"/>
<protein>
    <submittedName>
        <fullName evidence="2">Uncharacterized protein</fullName>
    </submittedName>
</protein>
<dbReference type="HOGENOM" id="CLU_909030_0_0_1"/>
<dbReference type="EMBL" id="KN818263">
    <property type="protein sequence ID" value="KIL63032.1"/>
    <property type="molecule type" value="Genomic_DNA"/>
</dbReference>
<organism evidence="2 3">
    <name type="scientific">Amanita muscaria (strain Koide BX008)</name>
    <dbReference type="NCBI Taxonomy" id="946122"/>
    <lineage>
        <taxon>Eukaryota</taxon>
        <taxon>Fungi</taxon>
        <taxon>Dikarya</taxon>
        <taxon>Basidiomycota</taxon>
        <taxon>Agaricomycotina</taxon>
        <taxon>Agaricomycetes</taxon>
        <taxon>Agaricomycetidae</taxon>
        <taxon>Agaricales</taxon>
        <taxon>Pluteineae</taxon>
        <taxon>Amanitaceae</taxon>
        <taxon>Amanita</taxon>
    </lineage>
</organism>
<dbReference type="OrthoDB" id="3255824at2759"/>
<feature type="region of interest" description="Disordered" evidence="1">
    <location>
        <begin position="218"/>
        <end position="306"/>
    </location>
</feature>
<dbReference type="AlphaFoldDB" id="A0A0C2WN67"/>
<gene>
    <name evidence="2" type="ORF">M378DRAFT_179431</name>
</gene>
<evidence type="ECO:0000256" key="1">
    <source>
        <dbReference type="SAM" id="MobiDB-lite"/>
    </source>
</evidence>
<keyword evidence="3" id="KW-1185">Reference proteome</keyword>
<feature type="region of interest" description="Disordered" evidence="1">
    <location>
        <begin position="175"/>
        <end position="194"/>
    </location>
</feature>
<feature type="compositionally biased region" description="Polar residues" evidence="1">
    <location>
        <begin position="258"/>
        <end position="269"/>
    </location>
</feature>
<dbReference type="Proteomes" id="UP000054549">
    <property type="component" value="Unassembled WGS sequence"/>
</dbReference>